<gene>
    <name evidence="1" type="ORF">GCM10023185_14660</name>
</gene>
<evidence type="ECO:0000313" key="1">
    <source>
        <dbReference type="EMBL" id="GAA4353765.1"/>
    </source>
</evidence>
<comment type="caution">
    <text evidence="1">The sequence shown here is derived from an EMBL/GenBank/DDBJ whole genome shotgun (WGS) entry which is preliminary data.</text>
</comment>
<proteinExistence type="predicted"/>
<sequence length="113" mass="12727">MLTCDVVLPRSQRPEKQYGTALTLPAVLDSAGQYDTDAVELAPGMIWRTCIFRLYQWRKDALGVSAEPYEVARFSFLPSDWQTPLSLCRQLVSELNNGQLSDTARQIKTICNS</sequence>
<dbReference type="EMBL" id="BAABGZ010000015">
    <property type="protein sequence ID" value="GAA4353765.1"/>
    <property type="molecule type" value="Genomic_DNA"/>
</dbReference>
<protein>
    <submittedName>
        <fullName evidence="1">Uncharacterized protein</fullName>
    </submittedName>
</protein>
<name>A0ABP8I8Q8_9BACT</name>
<dbReference type="Proteomes" id="UP001501153">
    <property type="component" value="Unassembled WGS sequence"/>
</dbReference>
<accession>A0ABP8I8Q8</accession>
<evidence type="ECO:0000313" key="2">
    <source>
        <dbReference type="Proteomes" id="UP001501153"/>
    </source>
</evidence>
<reference evidence="2" key="1">
    <citation type="journal article" date="2019" name="Int. J. Syst. Evol. Microbiol.">
        <title>The Global Catalogue of Microorganisms (GCM) 10K type strain sequencing project: providing services to taxonomists for standard genome sequencing and annotation.</title>
        <authorList>
            <consortium name="The Broad Institute Genomics Platform"/>
            <consortium name="The Broad Institute Genome Sequencing Center for Infectious Disease"/>
            <person name="Wu L."/>
            <person name="Ma J."/>
        </authorList>
    </citation>
    <scope>NUCLEOTIDE SEQUENCE [LARGE SCALE GENOMIC DNA]</scope>
    <source>
        <strain evidence="2">JCM 17923</strain>
    </source>
</reference>
<keyword evidence="2" id="KW-1185">Reference proteome</keyword>
<organism evidence="1 2">
    <name type="scientific">Hymenobacter saemangeumensis</name>
    <dbReference type="NCBI Taxonomy" id="1084522"/>
    <lineage>
        <taxon>Bacteria</taxon>
        <taxon>Pseudomonadati</taxon>
        <taxon>Bacteroidota</taxon>
        <taxon>Cytophagia</taxon>
        <taxon>Cytophagales</taxon>
        <taxon>Hymenobacteraceae</taxon>
        <taxon>Hymenobacter</taxon>
    </lineage>
</organism>